<gene>
    <name evidence="1" type="ORF">I8J29_32040</name>
</gene>
<sequence length="193" mass="19233">MPNQIVFDQSNGKFFGKLANTYAAPGIVAPPDYDAAAEAREFAVSFVTSSTLGLLGGSVTAAVQIANPAGSGRTLYVSRIAGGVGIALNLLSSFSDSVALARGGTIASPAALTPVNTRLGSGAASVMTARSSASAISGGTNFFACPINAGMFSADYGGALVVPPNQSLSMTVSASLSVAGILSCFANALWWEG</sequence>
<proteinExistence type="predicted"/>
<protein>
    <submittedName>
        <fullName evidence="1">Uncharacterized protein</fullName>
    </submittedName>
</protein>
<evidence type="ECO:0000313" key="2">
    <source>
        <dbReference type="Proteomes" id="UP000670947"/>
    </source>
</evidence>
<organism evidence="1 2">
    <name type="scientific">Paenibacillus artemisiicola</name>
    <dbReference type="NCBI Taxonomy" id="1172618"/>
    <lineage>
        <taxon>Bacteria</taxon>
        <taxon>Bacillati</taxon>
        <taxon>Bacillota</taxon>
        <taxon>Bacilli</taxon>
        <taxon>Bacillales</taxon>
        <taxon>Paenibacillaceae</taxon>
        <taxon>Paenibacillus</taxon>
    </lineage>
</organism>
<reference evidence="1 2" key="1">
    <citation type="submission" date="2021-03" db="EMBL/GenBank/DDBJ databases">
        <title>Paenibacillus artemisicola MWE-103 whole genome sequence.</title>
        <authorList>
            <person name="Ham Y.J."/>
        </authorList>
    </citation>
    <scope>NUCLEOTIDE SEQUENCE [LARGE SCALE GENOMIC DNA]</scope>
    <source>
        <strain evidence="1 2">MWE-103</strain>
    </source>
</reference>
<evidence type="ECO:0000313" key="1">
    <source>
        <dbReference type="EMBL" id="MBO7748812.1"/>
    </source>
</evidence>
<accession>A0ABS3WKI1</accession>
<dbReference type="Proteomes" id="UP000670947">
    <property type="component" value="Unassembled WGS sequence"/>
</dbReference>
<dbReference type="RefSeq" id="WP_208851335.1">
    <property type="nucleotide sequence ID" value="NZ_JAGGDJ010000077.1"/>
</dbReference>
<comment type="caution">
    <text evidence="1">The sequence shown here is derived from an EMBL/GenBank/DDBJ whole genome shotgun (WGS) entry which is preliminary data.</text>
</comment>
<name>A0ABS3WKI1_9BACL</name>
<keyword evidence="2" id="KW-1185">Reference proteome</keyword>
<dbReference type="EMBL" id="JAGGDJ010000077">
    <property type="protein sequence ID" value="MBO7748812.1"/>
    <property type="molecule type" value="Genomic_DNA"/>
</dbReference>